<evidence type="ECO:0000313" key="3">
    <source>
        <dbReference type="EMBL" id="ETO14142.1"/>
    </source>
</evidence>
<evidence type="ECO:0000256" key="2">
    <source>
        <dbReference type="SAM" id="Phobius"/>
    </source>
</evidence>
<feature type="transmembrane region" description="Helical" evidence="2">
    <location>
        <begin position="98"/>
        <end position="122"/>
    </location>
</feature>
<keyword evidence="2" id="KW-1133">Transmembrane helix</keyword>
<comment type="caution">
    <text evidence="3">The sequence shown here is derived from an EMBL/GenBank/DDBJ whole genome shotgun (WGS) entry which is preliminary data.</text>
</comment>
<evidence type="ECO:0000256" key="1">
    <source>
        <dbReference type="SAM" id="MobiDB-lite"/>
    </source>
</evidence>
<organism evidence="3 4">
    <name type="scientific">Reticulomyxa filosa</name>
    <dbReference type="NCBI Taxonomy" id="46433"/>
    <lineage>
        <taxon>Eukaryota</taxon>
        <taxon>Sar</taxon>
        <taxon>Rhizaria</taxon>
        <taxon>Retaria</taxon>
        <taxon>Foraminifera</taxon>
        <taxon>Monothalamids</taxon>
        <taxon>Reticulomyxidae</taxon>
        <taxon>Reticulomyxa</taxon>
    </lineage>
</organism>
<dbReference type="AlphaFoldDB" id="X6ML09"/>
<reference evidence="3 4" key="1">
    <citation type="journal article" date="2013" name="Curr. Biol.">
        <title>The Genome of the Foraminiferan Reticulomyxa filosa.</title>
        <authorList>
            <person name="Glockner G."/>
            <person name="Hulsmann N."/>
            <person name="Schleicher M."/>
            <person name="Noegel A.A."/>
            <person name="Eichinger L."/>
            <person name="Gallinger C."/>
            <person name="Pawlowski J."/>
            <person name="Sierra R."/>
            <person name="Euteneuer U."/>
            <person name="Pillet L."/>
            <person name="Moustafa A."/>
            <person name="Platzer M."/>
            <person name="Groth M."/>
            <person name="Szafranski K."/>
            <person name="Schliwa M."/>
        </authorList>
    </citation>
    <scope>NUCLEOTIDE SEQUENCE [LARGE SCALE GENOMIC DNA]</scope>
</reference>
<sequence length="324" mass="34534">MKLFSLSTINITSLQKQNKIAPTTLSTTRSPTKRPTIRPTTSAPTPAPVSTFAPTPSHVPGQTLAPTVSPGQHSNSTDGDNANKQGNGVTHTGNQATITLLIAMLIVLLLLIGLFVCGFCLCHYKVVMPAFNGLAKNANGLITAVAISMPVDGSYQPPQDNKAQNENPLLPSPPPPPPSDANHVSLELAEADEGKDNKANLLASEALTYEGDAGPQRLLGLQHVNAEHNPPPQSKNENNLPLLAESKKLTGDGNEALPTVEALDIIDLHLAAKADVEGNQNFVNNCKRLFQVANPFAMKSKMQEVLIVTVLGYLLLFSRKMIII</sequence>
<evidence type="ECO:0000313" key="4">
    <source>
        <dbReference type="Proteomes" id="UP000023152"/>
    </source>
</evidence>
<dbReference type="Proteomes" id="UP000023152">
    <property type="component" value="Unassembled WGS sequence"/>
</dbReference>
<feature type="compositionally biased region" description="Polar residues" evidence="1">
    <location>
        <begin position="20"/>
        <end position="30"/>
    </location>
</feature>
<keyword evidence="2" id="KW-0472">Membrane</keyword>
<feature type="compositionally biased region" description="Low complexity" evidence="1">
    <location>
        <begin position="37"/>
        <end position="56"/>
    </location>
</feature>
<keyword evidence="2" id="KW-0812">Transmembrane</keyword>
<feature type="region of interest" description="Disordered" evidence="1">
    <location>
        <begin position="153"/>
        <end position="183"/>
    </location>
</feature>
<gene>
    <name evidence="3" type="ORF">RFI_23225</name>
</gene>
<protein>
    <submittedName>
        <fullName evidence="3">Uncharacterized protein</fullName>
    </submittedName>
</protein>
<feature type="compositionally biased region" description="Pro residues" evidence="1">
    <location>
        <begin position="170"/>
        <end position="179"/>
    </location>
</feature>
<dbReference type="EMBL" id="ASPP01020189">
    <property type="protein sequence ID" value="ETO14142.1"/>
    <property type="molecule type" value="Genomic_DNA"/>
</dbReference>
<name>X6ML09_RETFI</name>
<proteinExistence type="predicted"/>
<feature type="compositionally biased region" description="Polar residues" evidence="1">
    <location>
        <begin position="156"/>
        <end position="167"/>
    </location>
</feature>
<feature type="region of interest" description="Disordered" evidence="1">
    <location>
        <begin position="20"/>
        <end position="88"/>
    </location>
</feature>
<feature type="compositionally biased region" description="Polar residues" evidence="1">
    <location>
        <begin position="64"/>
        <end position="88"/>
    </location>
</feature>
<accession>X6ML09</accession>
<keyword evidence="4" id="KW-1185">Reference proteome</keyword>